<dbReference type="EMBL" id="LLYB01000035">
    <property type="protein sequence ID" value="KRR27755.1"/>
    <property type="molecule type" value="Genomic_DNA"/>
</dbReference>
<dbReference type="RefSeq" id="WP_057856475.1">
    <property type="nucleotide sequence ID" value="NZ_LLYB01000035.1"/>
</dbReference>
<dbReference type="AlphaFoldDB" id="A0A0R3N6D9"/>
<reference evidence="1 2" key="1">
    <citation type="submission" date="2014-03" db="EMBL/GenBank/DDBJ databases">
        <title>Bradyrhizobium valentinum sp. nov., isolated from effective nodules of Lupinus mariae-josephae, a lupine endemic of basic-lime soils in Eastern Spain.</title>
        <authorList>
            <person name="Duran D."/>
            <person name="Rey L."/>
            <person name="Navarro A."/>
            <person name="Busquets A."/>
            <person name="Imperial J."/>
            <person name="Ruiz-Argueso T."/>
        </authorList>
    </citation>
    <scope>NUCLEOTIDE SEQUENCE [LARGE SCALE GENOMIC DNA]</scope>
    <source>
        <strain evidence="1 2">CCBAU 23086</strain>
    </source>
</reference>
<accession>A0A0R3N6D9</accession>
<evidence type="ECO:0000313" key="2">
    <source>
        <dbReference type="Proteomes" id="UP000051660"/>
    </source>
</evidence>
<protein>
    <submittedName>
        <fullName evidence="1">Uncharacterized protein</fullName>
    </submittedName>
</protein>
<gene>
    <name evidence="1" type="ORF">CQ14_29420</name>
</gene>
<evidence type="ECO:0000313" key="1">
    <source>
        <dbReference type="EMBL" id="KRR27755.1"/>
    </source>
</evidence>
<proteinExistence type="predicted"/>
<dbReference type="Proteomes" id="UP000051660">
    <property type="component" value="Unassembled WGS sequence"/>
</dbReference>
<sequence length="105" mass="11529">MSFGHGIFFVPNGQRSPAIDDRECLIKGFMQTSFWRAGLSGTARCLGIEVDDALSISEQMGRLIVEARQAVGPYLPIKPPNLRSSGETVSRSDVERYLVAVEAEQ</sequence>
<name>A0A0R3N6D9_9BRAD</name>
<comment type="caution">
    <text evidence="1">The sequence shown here is derived from an EMBL/GenBank/DDBJ whole genome shotgun (WGS) entry which is preliminary data.</text>
</comment>
<organism evidence="1 2">
    <name type="scientific">Bradyrhizobium lablabi</name>
    <dbReference type="NCBI Taxonomy" id="722472"/>
    <lineage>
        <taxon>Bacteria</taxon>
        <taxon>Pseudomonadati</taxon>
        <taxon>Pseudomonadota</taxon>
        <taxon>Alphaproteobacteria</taxon>
        <taxon>Hyphomicrobiales</taxon>
        <taxon>Nitrobacteraceae</taxon>
        <taxon>Bradyrhizobium</taxon>
    </lineage>
</organism>